<reference evidence="1" key="1">
    <citation type="journal article" date="2014" name="Front. Microbiol.">
        <title>High frequency of phylogenetically diverse reductive dehalogenase-homologous genes in deep subseafloor sedimentary metagenomes.</title>
        <authorList>
            <person name="Kawai M."/>
            <person name="Futagami T."/>
            <person name="Toyoda A."/>
            <person name="Takaki Y."/>
            <person name="Nishi S."/>
            <person name="Hori S."/>
            <person name="Arai W."/>
            <person name="Tsubouchi T."/>
            <person name="Morono Y."/>
            <person name="Uchiyama I."/>
            <person name="Ito T."/>
            <person name="Fujiyama A."/>
            <person name="Inagaki F."/>
            <person name="Takami H."/>
        </authorList>
    </citation>
    <scope>NUCLEOTIDE SEQUENCE</scope>
    <source>
        <strain evidence="1">Expedition CK06-06</strain>
    </source>
</reference>
<feature type="non-terminal residue" evidence="1">
    <location>
        <position position="84"/>
    </location>
</feature>
<name>X0V9I8_9ZZZZ</name>
<evidence type="ECO:0000313" key="1">
    <source>
        <dbReference type="EMBL" id="GAG07987.1"/>
    </source>
</evidence>
<protein>
    <submittedName>
        <fullName evidence="1">Uncharacterized protein</fullName>
    </submittedName>
</protein>
<gene>
    <name evidence="1" type="ORF">S01H1_34979</name>
</gene>
<proteinExistence type="predicted"/>
<accession>X0V9I8</accession>
<organism evidence="1">
    <name type="scientific">marine sediment metagenome</name>
    <dbReference type="NCBI Taxonomy" id="412755"/>
    <lineage>
        <taxon>unclassified sequences</taxon>
        <taxon>metagenomes</taxon>
        <taxon>ecological metagenomes</taxon>
    </lineage>
</organism>
<sequence>MCIAILSEYNVPLPTKEVMKRCYKNNSDGVGYAFLTKDDKWSVKKGLQTWDTFWESWEKENFVPENTVIIHFRVGTSGAKLDNG</sequence>
<comment type="caution">
    <text evidence="1">The sequence shown here is derived from an EMBL/GenBank/DDBJ whole genome shotgun (WGS) entry which is preliminary data.</text>
</comment>
<dbReference type="AlphaFoldDB" id="X0V9I8"/>
<dbReference type="EMBL" id="BARS01021817">
    <property type="protein sequence ID" value="GAG07987.1"/>
    <property type="molecule type" value="Genomic_DNA"/>
</dbReference>